<dbReference type="Proteomes" id="UP000266042">
    <property type="component" value="Unassembled WGS sequence"/>
</dbReference>
<sequence length="71" mass="7747">MAFFASNDGSPMACARQGTVVTFHLSASQPLLTLASGEDIPTLFGMALEGDETVFEPDRERLPSMRLWSQI</sequence>
<comment type="caution">
    <text evidence="2">The sequence shown here is derived from an EMBL/GenBank/DDBJ whole genome shotgun (WGS) entry which is preliminary data.</text>
</comment>
<evidence type="ECO:0000313" key="4">
    <source>
        <dbReference type="Proteomes" id="UP000266042"/>
    </source>
</evidence>
<protein>
    <submittedName>
        <fullName evidence="2">Uncharacterized protein</fullName>
    </submittedName>
</protein>
<accession>A0A398DAI9</accession>
<reference evidence="3 4" key="1">
    <citation type="submission" date="2018-09" db="EMBL/GenBank/DDBJ databases">
        <title>Discovery and Ecogenomic Context for Candidatus Cryosericales, a Global Caldiserica Order Active in Thawing Permafrost.</title>
        <authorList>
            <person name="Martinez M.A."/>
            <person name="Woodcroft B.J."/>
            <person name="Ignacio Espinoza J.C."/>
            <person name="Zayed A."/>
            <person name="Singleton C.M."/>
            <person name="Boyd J."/>
            <person name="Li Y.-F."/>
            <person name="Purvine S."/>
            <person name="Maughan H."/>
            <person name="Hodgkins S.B."/>
            <person name="Anderson D."/>
            <person name="Sederholm M."/>
            <person name="Temperton B."/>
            <person name="Saleska S.R."/>
            <person name="Tyson G.W."/>
            <person name="Rich V.I."/>
        </authorList>
    </citation>
    <scope>NUCLEOTIDE SEQUENCE [LARGE SCALE GENOMIC DNA]</scope>
    <source>
        <strain evidence="1 3">SMC2</strain>
        <strain evidence="2 4">SMC3</strain>
    </source>
</reference>
<name>A0A398DAI9_9BACT</name>
<dbReference type="Proteomes" id="UP000265724">
    <property type="component" value="Unassembled WGS sequence"/>
</dbReference>
<dbReference type="EMBL" id="QXIW01000031">
    <property type="protein sequence ID" value="RIE12095.1"/>
    <property type="molecule type" value="Genomic_DNA"/>
</dbReference>
<dbReference type="EMBL" id="QXIX01000061">
    <property type="protein sequence ID" value="RIE11499.1"/>
    <property type="molecule type" value="Genomic_DNA"/>
</dbReference>
<evidence type="ECO:0000313" key="1">
    <source>
        <dbReference type="EMBL" id="RIE11499.1"/>
    </source>
</evidence>
<keyword evidence="3" id="KW-1185">Reference proteome</keyword>
<organism evidence="2 4">
    <name type="scientific">Candidatus Cryosericum hinesii</name>
    <dbReference type="NCBI Taxonomy" id="2290915"/>
    <lineage>
        <taxon>Bacteria</taxon>
        <taxon>Pseudomonadati</taxon>
        <taxon>Caldisericota/Cryosericota group</taxon>
        <taxon>Candidatus Cryosericota</taxon>
        <taxon>Candidatus Cryosericia</taxon>
        <taxon>Candidatus Cryosericales</taxon>
        <taxon>Candidatus Cryosericaceae</taxon>
        <taxon>Candidatus Cryosericum</taxon>
    </lineage>
</organism>
<evidence type="ECO:0000313" key="2">
    <source>
        <dbReference type="EMBL" id="RIE12095.1"/>
    </source>
</evidence>
<proteinExistence type="predicted"/>
<dbReference type="AlphaFoldDB" id="A0A398DAI9"/>
<gene>
    <name evidence="1" type="ORF">SMC2_08840</name>
    <name evidence="2" type="ORF">SMC3_06790</name>
</gene>
<evidence type="ECO:0000313" key="3">
    <source>
        <dbReference type="Proteomes" id="UP000265724"/>
    </source>
</evidence>